<keyword evidence="3" id="KW-0964">Secreted</keyword>
<evidence type="ECO:0000259" key="10">
    <source>
        <dbReference type="Pfam" id="PF17936"/>
    </source>
</evidence>
<dbReference type="Pfam" id="PF00746">
    <property type="entry name" value="Gram_pos_anchor"/>
    <property type="match status" value="1"/>
</dbReference>
<keyword evidence="2" id="KW-0134">Cell wall</keyword>
<keyword evidence="5" id="KW-0572">Peptidoglycan-anchor</keyword>
<feature type="compositionally biased region" description="Polar residues" evidence="6">
    <location>
        <begin position="619"/>
        <end position="643"/>
    </location>
</feature>
<feature type="compositionally biased region" description="Polar residues" evidence="6">
    <location>
        <begin position="821"/>
        <end position="837"/>
    </location>
</feature>
<keyword evidence="7" id="KW-1133">Transmembrane helix</keyword>
<feature type="compositionally biased region" description="Polar residues" evidence="6">
    <location>
        <begin position="126"/>
        <end position="140"/>
    </location>
</feature>
<feature type="domain" description="YSIRK Gram-positive signal peptide" evidence="9">
    <location>
        <begin position="14"/>
        <end position="35"/>
    </location>
</feature>
<sequence>MNNITYHNEHRSNYYAIRKYSVGTASILLGTFLIFGQHQQAQAAEHNKQAQTLEQYVDQSQVSLHKWDTDVQRDAQSIDKKIMNNDVVNTDKHLSVAHEHHNTPTYNDNKPEVSRPDNTLDNPANNVISTPSNTTQTTFPKQPVKSVEQSQASADKWLAPKKMYRESPQQENYTTAQMASTARDVVHSPATTINENIDTAVKGQEQVTKANFADHFRVIGNTSWYNPNTGIISLTDDTNNLVSAAYLTSKLDISQGFHLTGKVNLGHRSMAQNSGNGVSFILSPNSPGEIGKAGPAVGIGGLKNAFGFKLDTKFDGQESTFAKADPSYLNQLGAFGAFIHTTQDYQHKAITYNSKNGIEGPKLLRGKPDNNLFYPFSFEFNPKTEMLKVLYEGQTWERNIADWLRLSKTTKFNLTIFASTGPNGSNKQQFKFGSFTYVPTSTVYVQYKDVDTGENIARPNYLAGKAGDIISINHLQKDVSDDNYEFVMAEGPVKNNIITYTRENQNVILKYKMKKAVQPIDMNVNIEPQQPKVDTITTKSREITGTTDKNTEVKVVFSDGYTVHVQEDGTGRFTVIVPFGKRLTAGDTIQFLAKNKTGKISNTAQVRVIDPTVAKPQVKPSTQAPPQQSPEMKPNSLTSQQMDTKVMPKPSQPMPQMMDGGNQQSNQSNMKDDPVPMKPMKPMKPMNPGDMMEPSQPMPQVMDEGNKQSNVKEKQTAPVPMKPMSPGDMMEPSQPMPQAMDEGNEQSNVKEKQTDPVPMKPMNPGDMMEPSQPMPQVMDEGNKQSNVKEKQTAPVPMKPMSPDNMMKPSQPMPQAMGGGNKQSKQSNMKAGQQSMSPQYKEVMAKQSQSTTQSNSATTTKWMADMPEKDTVMWKMDKPSSTTSEPAQHKPTMKKKMWNENSVQHTLPKTGINEGTTVTIFASFLAILGSVLLLVGRKGLVQREK</sequence>
<evidence type="ECO:0000313" key="12">
    <source>
        <dbReference type="Proteomes" id="UP000254956"/>
    </source>
</evidence>
<feature type="domain" description="Bacterial Ig" evidence="10">
    <location>
        <begin position="528"/>
        <end position="610"/>
    </location>
</feature>
<dbReference type="RefSeq" id="WP_103388247.1">
    <property type="nucleotide sequence ID" value="NZ_PPQB01000012.1"/>
</dbReference>
<feature type="compositionally biased region" description="Basic and acidic residues" evidence="6">
    <location>
        <begin position="704"/>
        <end position="715"/>
    </location>
</feature>
<dbReference type="EMBL" id="UGZE01000001">
    <property type="protein sequence ID" value="SUJ08429.1"/>
    <property type="molecule type" value="Genomic_DNA"/>
</dbReference>
<keyword evidence="7" id="KW-0472">Membrane</keyword>
<evidence type="ECO:0000256" key="3">
    <source>
        <dbReference type="ARBA" id="ARBA00022525"/>
    </source>
</evidence>
<keyword evidence="7" id="KW-0812">Transmembrane</keyword>
<dbReference type="InterPro" id="IPR041498">
    <property type="entry name" value="Big_6"/>
</dbReference>
<comment type="subcellular location">
    <subcellularLocation>
        <location evidence="1">Secreted</location>
        <location evidence="1">Cell wall</location>
        <topology evidence="1">Peptidoglycan-anchor</topology>
    </subcellularLocation>
</comment>
<dbReference type="Pfam" id="PF04650">
    <property type="entry name" value="YSIRK_signal"/>
    <property type="match status" value="1"/>
</dbReference>
<dbReference type="NCBIfam" id="TIGR01168">
    <property type="entry name" value="YSIRK_signal"/>
    <property type="match status" value="1"/>
</dbReference>
<evidence type="ECO:0000256" key="5">
    <source>
        <dbReference type="ARBA" id="ARBA00023088"/>
    </source>
</evidence>
<feature type="compositionally biased region" description="Basic and acidic residues" evidence="6">
    <location>
        <begin position="780"/>
        <end position="791"/>
    </location>
</feature>
<keyword evidence="4" id="KW-0732">Signal</keyword>
<dbReference type="Pfam" id="PF18483">
    <property type="entry name" value="Lectin_L-type_dom"/>
    <property type="match status" value="1"/>
</dbReference>
<proteinExistence type="predicted"/>
<feature type="compositionally biased region" description="Low complexity" evidence="6">
    <location>
        <begin position="678"/>
        <end position="689"/>
    </location>
</feature>
<evidence type="ECO:0000259" key="8">
    <source>
        <dbReference type="Pfam" id="PF00746"/>
    </source>
</evidence>
<evidence type="ECO:0000313" key="11">
    <source>
        <dbReference type="EMBL" id="SUJ08429.1"/>
    </source>
</evidence>
<accession>A0A380BWK0</accession>
<gene>
    <name evidence="11" type="primary">sraP</name>
    <name evidence="11" type="ORF">NCTC12413_00273</name>
</gene>
<dbReference type="OrthoDB" id="2414608at2"/>
<dbReference type="Gene3D" id="2.60.120.200">
    <property type="match status" value="1"/>
</dbReference>
<feature type="region of interest" description="Disordered" evidence="6">
    <location>
        <begin position="126"/>
        <end position="147"/>
    </location>
</feature>
<dbReference type="Gene3D" id="3.10.20.320">
    <property type="entry name" value="Putative peptidoglycan bound protein (lpxtg motif)"/>
    <property type="match status" value="1"/>
</dbReference>
<evidence type="ECO:0000256" key="4">
    <source>
        <dbReference type="ARBA" id="ARBA00022729"/>
    </source>
</evidence>
<feature type="transmembrane region" description="Helical" evidence="7">
    <location>
        <begin position="917"/>
        <end position="935"/>
    </location>
</feature>
<evidence type="ECO:0000256" key="6">
    <source>
        <dbReference type="SAM" id="MobiDB-lite"/>
    </source>
</evidence>
<dbReference type="Pfam" id="PF17936">
    <property type="entry name" value="Big_6"/>
    <property type="match status" value="1"/>
</dbReference>
<feature type="compositionally biased region" description="Low complexity" evidence="6">
    <location>
        <begin position="846"/>
        <end position="859"/>
    </location>
</feature>
<dbReference type="Gene3D" id="2.60.40.10">
    <property type="entry name" value="Immunoglobulins"/>
    <property type="match status" value="1"/>
</dbReference>
<dbReference type="InterPro" id="IPR019931">
    <property type="entry name" value="LPXTG_anchor"/>
</dbReference>
<dbReference type="SUPFAM" id="SSF49899">
    <property type="entry name" value="Concanavalin A-like lectins/glucanases"/>
    <property type="match status" value="1"/>
</dbReference>
<reference evidence="11 12" key="1">
    <citation type="submission" date="2018-06" db="EMBL/GenBank/DDBJ databases">
        <authorList>
            <consortium name="Pathogen Informatics"/>
            <person name="Doyle S."/>
        </authorList>
    </citation>
    <scope>NUCLEOTIDE SEQUENCE [LARGE SCALE GENOMIC DNA]</scope>
    <source>
        <strain evidence="11 12">NCTC12413</strain>
    </source>
</reference>
<feature type="region of interest" description="Disordered" evidence="6">
    <location>
        <begin position="611"/>
        <end position="689"/>
    </location>
</feature>
<feature type="region of interest" description="Disordered" evidence="6">
    <location>
        <begin position="703"/>
        <end position="859"/>
    </location>
</feature>
<dbReference type="Proteomes" id="UP000254956">
    <property type="component" value="Unassembled WGS sequence"/>
</dbReference>
<dbReference type="InterPro" id="IPR013783">
    <property type="entry name" value="Ig-like_fold"/>
</dbReference>
<evidence type="ECO:0000256" key="1">
    <source>
        <dbReference type="ARBA" id="ARBA00004168"/>
    </source>
</evidence>
<dbReference type="InterPro" id="IPR013320">
    <property type="entry name" value="ConA-like_dom_sf"/>
</dbReference>
<evidence type="ECO:0000256" key="2">
    <source>
        <dbReference type="ARBA" id="ARBA00022512"/>
    </source>
</evidence>
<dbReference type="AlphaFoldDB" id="A0A380BWK0"/>
<name>A0A380BWK0_9STAP</name>
<evidence type="ECO:0000256" key="7">
    <source>
        <dbReference type="SAM" id="Phobius"/>
    </source>
</evidence>
<organism evidence="11 12">
    <name type="scientific">Staphylococcus arlettae</name>
    <dbReference type="NCBI Taxonomy" id="29378"/>
    <lineage>
        <taxon>Bacteria</taxon>
        <taxon>Bacillati</taxon>
        <taxon>Bacillota</taxon>
        <taxon>Bacilli</taxon>
        <taxon>Bacillales</taxon>
        <taxon>Staphylococcaceae</taxon>
        <taxon>Staphylococcus</taxon>
    </lineage>
</organism>
<dbReference type="InterPro" id="IPR005877">
    <property type="entry name" value="YSIRK_signal_dom"/>
</dbReference>
<feature type="domain" description="Gram-positive cocci surface proteins LPxTG" evidence="8">
    <location>
        <begin position="899"/>
        <end position="937"/>
    </location>
</feature>
<protein>
    <submittedName>
        <fullName evidence="11">Serine threonine rich antigen</fullName>
    </submittedName>
</protein>
<dbReference type="STRING" id="1212545.SARL_01401"/>
<evidence type="ECO:0000259" key="9">
    <source>
        <dbReference type="Pfam" id="PF04650"/>
    </source>
</evidence>